<sequence>MARALRVLVDMDMVLADLESAFLEKFRARYPDEPYIPLEKRRGFLISQQYSNLRADLADKAESIWESKNFFLDLQPIPGAVDSIKQMDSLKNTDVFICSSPPRKYHNCVGEKFAWVEKHLGKTFVDRIILTRDKTVVSADLLIDDNPFVTGAEPSPSWEHVLFTACHNQHMEPLPSTLRLNSWFHDWRSILQSKRSLN</sequence>
<reference evidence="2" key="1">
    <citation type="submission" date="2025-08" db="UniProtKB">
        <authorList>
            <consortium name="Ensembl"/>
        </authorList>
    </citation>
    <scope>IDENTIFICATION</scope>
</reference>
<dbReference type="SFLD" id="SFLDS00003">
    <property type="entry name" value="Haloacid_Dehalogenase"/>
    <property type="match status" value="1"/>
</dbReference>
<dbReference type="SFLD" id="SFLDG01126">
    <property type="entry name" value="C1.2:_Nucleotidase_Like"/>
    <property type="match status" value="1"/>
</dbReference>
<proteinExistence type="predicted"/>
<protein>
    <submittedName>
        <fullName evidence="2">5', 3'-nucleotidase, cytosolic</fullName>
    </submittedName>
</protein>
<dbReference type="InterPro" id="IPR023214">
    <property type="entry name" value="HAD_sf"/>
</dbReference>
<reference evidence="2" key="2">
    <citation type="submission" date="2025-09" db="UniProtKB">
        <authorList>
            <consortium name="Ensembl"/>
        </authorList>
    </citation>
    <scope>IDENTIFICATION</scope>
</reference>
<dbReference type="Proteomes" id="UP000694388">
    <property type="component" value="Unplaced"/>
</dbReference>
<organism evidence="2 3">
    <name type="scientific">Eptatretus burgeri</name>
    <name type="common">Inshore hagfish</name>
    <dbReference type="NCBI Taxonomy" id="7764"/>
    <lineage>
        <taxon>Eukaryota</taxon>
        <taxon>Metazoa</taxon>
        <taxon>Chordata</taxon>
        <taxon>Craniata</taxon>
        <taxon>Vertebrata</taxon>
        <taxon>Cyclostomata</taxon>
        <taxon>Myxini</taxon>
        <taxon>Myxiniformes</taxon>
        <taxon>Myxinidae</taxon>
        <taxon>Eptatretinae</taxon>
        <taxon>Eptatretus</taxon>
    </lineage>
</organism>
<dbReference type="Pfam" id="PF06941">
    <property type="entry name" value="NT5C"/>
    <property type="match status" value="1"/>
</dbReference>
<evidence type="ECO:0000313" key="3">
    <source>
        <dbReference type="Proteomes" id="UP000694388"/>
    </source>
</evidence>
<dbReference type="InterPro" id="IPR010708">
    <property type="entry name" value="5'(3')-deoxyribonucleotidase"/>
</dbReference>
<name>A0A8C4NEJ4_EPTBU</name>
<dbReference type="PANTHER" id="PTHR16504">
    <property type="entry name" value="5'(3')-DEOXYRIBONUCLEOTIDASE"/>
    <property type="match status" value="1"/>
</dbReference>
<dbReference type="GO" id="GO:0005739">
    <property type="term" value="C:mitochondrion"/>
    <property type="evidence" value="ECO:0007669"/>
    <property type="project" value="TreeGrafter"/>
</dbReference>
<dbReference type="GO" id="GO:0008253">
    <property type="term" value="F:5'-nucleotidase activity"/>
    <property type="evidence" value="ECO:0007669"/>
    <property type="project" value="InterPro"/>
</dbReference>
<dbReference type="CDD" id="cd02587">
    <property type="entry name" value="HAD_5-3dNT"/>
    <property type="match status" value="1"/>
</dbReference>
<dbReference type="InterPro" id="IPR036412">
    <property type="entry name" value="HAD-like_sf"/>
</dbReference>
<dbReference type="PANTHER" id="PTHR16504:SF5">
    <property type="entry name" value="5'(3')-DEOXYRIBONUCLEOTIDASE, CYTOSOLIC TYPE"/>
    <property type="match status" value="1"/>
</dbReference>
<feature type="active site" description="Proton donor" evidence="1">
    <location>
        <position position="12"/>
    </location>
</feature>
<feature type="active site" description="Nucleophile" evidence="1">
    <location>
        <position position="10"/>
    </location>
</feature>
<dbReference type="GO" id="GO:0009223">
    <property type="term" value="P:pyrimidine deoxyribonucleotide catabolic process"/>
    <property type="evidence" value="ECO:0007669"/>
    <property type="project" value="TreeGrafter"/>
</dbReference>
<dbReference type="OMA" id="VLFTSCH"/>
<accession>A0A8C4NEJ4</accession>
<dbReference type="SUPFAM" id="SSF56784">
    <property type="entry name" value="HAD-like"/>
    <property type="match status" value="1"/>
</dbReference>
<dbReference type="Ensembl" id="ENSEBUT00000003491.1">
    <property type="protein sequence ID" value="ENSEBUP00000003127.1"/>
    <property type="gene ID" value="ENSEBUG00000002310.1"/>
</dbReference>
<dbReference type="GeneTree" id="ENSGT00390000011596"/>
<evidence type="ECO:0000313" key="2">
    <source>
        <dbReference type="Ensembl" id="ENSEBUP00000003127.1"/>
    </source>
</evidence>
<dbReference type="Gene3D" id="1.10.40.40">
    <property type="entry name" value="Deoxyribonucleotidase, domain 2"/>
    <property type="match status" value="1"/>
</dbReference>
<dbReference type="Gene3D" id="3.40.50.1000">
    <property type="entry name" value="HAD superfamily/HAD-like"/>
    <property type="match status" value="1"/>
</dbReference>
<keyword evidence="3" id="KW-1185">Reference proteome</keyword>
<evidence type="ECO:0000256" key="1">
    <source>
        <dbReference type="PIRSR" id="PIRSR610708-1"/>
    </source>
</evidence>
<dbReference type="AlphaFoldDB" id="A0A8C4NEJ4"/>
<dbReference type="SFLD" id="SFLDG01145">
    <property type="entry name" value="C1.2.1"/>
    <property type="match status" value="1"/>
</dbReference>
<dbReference type="FunFam" id="3.40.50.1000:FF:000133">
    <property type="entry name" value="5'(3')-deoxyribonucleotidase, cytosolic type"/>
    <property type="match status" value="1"/>
</dbReference>